<accession>A0A1K1M8T6</accession>
<keyword evidence="2" id="KW-1185">Reference proteome</keyword>
<proteinExistence type="predicted"/>
<gene>
    <name evidence="1" type="ORF">SAMN02927921_00478</name>
</gene>
<name>A0A1K1M8T6_9FLAO</name>
<organism evidence="1 2">
    <name type="scientific">Sinomicrobium oceani</name>
    <dbReference type="NCBI Taxonomy" id="1150368"/>
    <lineage>
        <taxon>Bacteria</taxon>
        <taxon>Pseudomonadati</taxon>
        <taxon>Bacteroidota</taxon>
        <taxon>Flavobacteriia</taxon>
        <taxon>Flavobacteriales</taxon>
        <taxon>Flavobacteriaceae</taxon>
        <taxon>Sinomicrobium</taxon>
    </lineage>
</organism>
<dbReference type="AlphaFoldDB" id="A0A1K1M8T6"/>
<protein>
    <submittedName>
        <fullName evidence="1">Uncharacterized protein</fullName>
    </submittedName>
</protein>
<dbReference type="Proteomes" id="UP000182248">
    <property type="component" value="Unassembled WGS sequence"/>
</dbReference>
<evidence type="ECO:0000313" key="2">
    <source>
        <dbReference type="Proteomes" id="UP000182248"/>
    </source>
</evidence>
<reference evidence="1 2" key="1">
    <citation type="submission" date="2016-11" db="EMBL/GenBank/DDBJ databases">
        <authorList>
            <person name="Jaros S."/>
            <person name="Januszkiewicz K."/>
            <person name="Wedrychowicz H."/>
        </authorList>
    </citation>
    <scope>NUCLEOTIDE SEQUENCE [LARGE SCALE GENOMIC DNA]</scope>
    <source>
        <strain evidence="1 2">CGMCC 1.12145</strain>
    </source>
</reference>
<evidence type="ECO:0000313" key="1">
    <source>
        <dbReference type="EMBL" id="SFW19507.1"/>
    </source>
</evidence>
<sequence length="138" mass="14851">MSWGVLEEVLLNSRNLYKYASLRGLCPWQSLQAGSNSQWQAHTSYQTADASLAVTGLIPRPPGNNAKGTYGTAFAYYGIVDITFYGTGPVARPPVDKTGVGNTPKPGLIKAEDIAGTGGFLGLPSFFDRPYHLALREQ</sequence>
<dbReference type="EMBL" id="FPJE01000002">
    <property type="protein sequence ID" value="SFW19507.1"/>
    <property type="molecule type" value="Genomic_DNA"/>
</dbReference>